<proteinExistence type="predicted"/>
<dbReference type="Gene3D" id="2.130.10.10">
    <property type="entry name" value="YVTN repeat-like/Quinoprotein amine dehydrogenase"/>
    <property type="match status" value="2"/>
</dbReference>
<dbReference type="InterPro" id="IPR051200">
    <property type="entry name" value="Host-pathogen_enzymatic-act"/>
</dbReference>
<dbReference type="SUPFAM" id="SSF51004">
    <property type="entry name" value="C-terminal (heme d1) domain of cytochrome cd1-nitrite reductase"/>
    <property type="match status" value="1"/>
</dbReference>
<gene>
    <name evidence="1" type="ORF">MNB_SV-9-625</name>
</gene>
<organism evidence="1">
    <name type="scientific">hydrothermal vent metagenome</name>
    <dbReference type="NCBI Taxonomy" id="652676"/>
    <lineage>
        <taxon>unclassified sequences</taxon>
        <taxon>metagenomes</taxon>
        <taxon>ecological metagenomes</taxon>
    </lineage>
</organism>
<dbReference type="AlphaFoldDB" id="A0A1W1C5R1"/>
<dbReference type="PANTHER" id="PTHR47197">
    <property type="entry name" value="PROTEIN NIRF"/>
    <property type="match status" value="1"/>
</dbReference>
<reference evidence="1" key="1">
    <citation type="submission" date="2016-10" db="EMBL/GenBank/DDBJ databases">
        <authorList>
            <person name="de Groot N.N."/>
        </authorList>
    </citation>
    <scope>NUCLEOTIDE SEQUENCE</scope>
</reference>
<evidence type="ECO:0000313" key="1">
    <source>
        <dbReference type="EMBL" id="SFV61041.1"/>
    </source>
</evidence>
<name>A0A1W1C5R1_9ZZZZ</name>
<protein>
    <submittedName>
        <fullName evidence="1">Heme d1 biosynthesis protein NirF</fullName>
    </submittedName>
</protein>
<sequence length="366" mass="41612">MKKIILAILLNGVVWAGVPNDKEKIFVVERESSSIAVINQGLTKSHIKDVHNMNHGIIKFKDNDAYLISRDGFVIKFDPISEKILSEYKTSKSAIGFVIGENFVAVANYDDKSVDILTRELQPINKIKTGSKNVGIKIYKDYLIFAQMDKDKVTVLKNQNIGNGTPNFQIFKEFKVGKMPFDAMIKDNNYIVGFFLSKSFGVLDLTTMTFRNIKISAENSRPVLKVPHFGFWSIGEKQIFIPAVGDNKVMVYDPKFNFIQNITVKGLPVFTALSPDKKYLAVTFSGKDFPTIQIIDTTTLKIIKEFTFTGKVLHLRWSNLDNYLYVSVNDTNQVNVINTKEWFLEREIFQVKSPSGIFIYEIKGDK</sequence>
<dbReference type="PANTHER" id="PTHR47197:SF3">
    <property type="entry name" value="DIHYDRO-HEME D1 DEHYDROGENASE"/>
    <property type="match status" value="1"/>
</dbReference>
<dbReference type="EMBL" id="FPHG01000045">
    <property type="protein sequence ID" value="SFV61041.1"/>
    <property type="molecule type" value="Genomic_DNA"/>
</dbReference>
<dbReference type="InterPro" id="IPR011048">
    <property type="entry name" value="Haem_d1_sf"/>
</dbReference>
<dbReference type="InterPro" id="IPR015943">
    <property type="entry name" value="WD40/YVTN_repeat-like_dom_sf"/>
</dbReference>
<dbReference type="Pfam" id="PF02239">
    <property type="entry name" value="Cytochrom_D1"/>
    <property type="match status" value="1"/>
</dbReference>
<accession>A0A1W1C5R1</accession>